<evidence type="ECO:0000313" key="2">
    <source>
        <dbReference type="EMBL" id="VDL58167.1"/>
    </source>
</evidence>
<evidence type="ECO:0000256" key="1">
    <source>
        <dbReference type="SAM" id="SignalP"/>
    </source>
</evidence>
<evidence type="ECO:0000313" key="3">
    <source>
        <dbReference type="Proteomes" id="UP000274504"/>
    </source>
</evidence>
<dbReference type="Proteomes" id="UP000274504">
    <property type="component" value="Unassembled WGS sequence"/>
</dbReference>
<name>A0A3P7BAS2_HYMDI</name>
<feature type="chain" id="PRO_5018131290" evidence="1">
    <location>
        <begin position="17"/>
        <end position="295"/>
    </location>
</feature>
<gene>
    <name evidence="2" type="ORF">HDID_LOCUS5849</name>
</gene>
<dbReference type="EMBL" id="UYSG01003552">
    <property type="protein sequence ID" value="VDL58167.1"/>
    <property type="molecule type" value="Genomic_DNA"/>
</dbReference>
<protein>
    <submittedName>
        <fullName evidence="2">Uncharacterized protein</fullName>
    </submittedName>
</protein>
<accession>A0A3P7BAS2</accession>
<organism evidence="2 3">
    <name type="scientific">Hymenolepis diminuta</name>
    <name type="common">Rat tapeworm</name>
    <dbReference type="NCBI Taxonomy" id="6216"/>
    <lineage>
        <taxon>Eukaryota</taxon>
        <taxon>Metazoa</taxon>
        <taxon>Spiralia</taxon>
        <taxon>Lophotrochozoa</taxon>
        <taxon>Platyhelminthes</taxon>
        <taxon>Cestoda</taxon>
        <taxon>Eucestoda</taxon>
        <taxon>Cyclophyllidea</taxon>
        <taxon>Hymenolepididae</taxon>
        <taxon>Hymenolepis</taxon>
    </lineage>
</organism>
<feature type="signal peptide" evidence="1">
    <location>
        <begin position="1"/>
        <end position="16"/>
    </location>
</feature>
<dbReference type="AlphaFoldDB" id="A0A3P7BAS2"/>
<sequence>MCALILVRLLIVNLESVRDRTLSAVNFLGCLRTCVVPLLCTCNTVSYKLRNPELNQPGFIEPLTPEGWAISITPHELTEYLFCICPFINYLLAFFPIDIFYRHLYSFSHVQPVQKNCRQILKSWLLMKAIQSHNETGEKKLCPERYVSFPSRVTFWVTELIITGYPNALQLGHLWAVDSKNLAAHVVPVFLRIIYKHLHVDISGELDASHTANSHFPAAVSNTSHDQKSGIADANLNTSIVQLRMRLVPVEAYSQNSVYLLRVLQAAKKSSRSDREICRERRILAKTYRGVYIYS</sequence>
<dbReference type="OrthoDB" id="10569320at2759"/>
<keyword evidence="1" id="KW-0732">Signal</keyword>
<proteinExistence type="predicted"/>
<reference evidence="2 3" key="1">
    <citation type="submission" date="2018-11" db="EMBL/GenBank/DDBJ databases">
        <authorList>
            <consortium name="Pathogen Informatics"/>
        </authorList>
    </citation>
    <scope>NUCLEOTIDE SEQUENCE [LARGE SCALE GENOMIC DNA]</scope>
</reference>